<evidence type="ECO:0000313" key="6">
    <source>
        <dbReference type="EMBL" id="SFC62019.1"/>
    </source>
</evidence>
<dbReference type="InterPro" id="IPR014757">
    <property type="entry name" value="Tscrpt_reg_IclR_C"/>
</dbReference>
<sequence length="262" mass="29395">MKPDTSDADEPRQIKSVHKAIDIVHAIKDRRGATLQELTDDLELTKSTIYTYLATLRQEGIVTQEDDGAYQIGYWVIPISNYARNNTDLYRIGRDEIDELADQTRHTAHLVTESNGDQIVLYEAMGEDAVTSDYHLRMRETPRQLYTSAAGKSILAFLPEERRDELIARTEFDDDSNAISDRGTLREQLAEIRERGYAVNDEEEIRGTRSIGAPVRGPGEAVAGAVSVTAPKTRLQNAQFTDEVPELVMEAANIIEVKIETE</sequence>
<dbReference type="InterPro" id="IPR005471">
    <property type="entry name" value="Tscrpt_reg_IclR_N"/>
</dbReference>
<dbReference type="PROSITE" id="PS51077">
    <property type="entry name" value="HTH_ICLR"/>
    <property type="match status" value="1"/>
</dbReference>
<keyword evidence="2" id="KW-0238">DNA-binding</keyword>
<evidence type="ECO:0000259" key="5">
    <source>
        <dbReference type="PROSITE" id="PS51078"/>
    </source>
</evidence>
<keyword evidence="7" id="KW-1185">Reference proteome</keyword>
<evidence type="ECO:0000256" key="3">
    <source>
        <dbReference type="ARBA" id="ARBA00023163"/>
    </source>
</evidence>
<gene>
    <name evidence="6" type="ORF">SAMN05444422_11248</name>
</gene>
<dbReference type="Pfam" id="PF09339">
    <property type="entry name" value="HTH_IclR"/>
    <property type="match status" value="1"/>
</dbReference>
<dbReference type="PANTHER" id="PTHR30136:SF35">
    <property type="entry name" value="HTH-TYPE TRANSCRIPTIONAL REGULATOR RV1719"/>
    <property type="match status" value="1"/>
</dbReference>
<accession>A0A1I1KMJ5</accession>
<dbReference type="InterPro" id="IPR036390">
    <property type="entry name" value="WH_DNA-bd_sf"/>
</dbReference>
<proteinExistence type="predicted"/>
<dbReference type="Pfam" id="PF01614">
    <property type="entry name" value="IclR_C"/>
    <property type="match status" value="1"/>
</dbReference>
<name>A0A1I1KMJ5_NATHA</name>
<dbReference type="InterPro" id="IPR050707">
    <property type="entry name" value="HTH_MetabolicPath_Reg"/>
</dbReference>
<organism evidence="6 7">
    <name type="scientific">Natronobacterium haloterrestre</name>
    <name type="common">Halobiforma haloterrestris</name>
    <dbReference type="NCBI Taxonomy" id="148448"/>
    <lineage>
        <taxon>Archaea</taxon>
        <taxon>Methanobacteriati</taxon>
        <taxon>Methanobacteriota</taxon>
        <taxon>Stenosarchaea group</taxon>
        <taxon>Halobacteria</taxon>
        <taxon>Halobacteriales</taxon>
        <taxon>Natrialbaceae</taxon>
        <taxon>Natronobacterium</taxon>
    </lineage>
</organism>
<dbReference type="GO" id="GO:0045892">
    <property type="term" value="P:negative regulation of DNA-templated transcription"/>
    <property type="evidence" value="ECO:0007669"/>
    <property type="project" value="TreeGrafter"/>
</dbReference>
<dbReference type="Proteomes" id="UP000199161">
    <property type="component" value="Unassembled WGS sequence"/>
</dbReference>
<reference evidence="7" key="1">
    <citation type="submission" date="2016-10" db="EMBL/GenBank/DDBJ databases">
        <authorList>
            <person name="Varghese N."/>
            <person name="Submissions S."/>
        </authorList>
    </citation>
    <scope>NUCLEOTIDE SEQUENCE [LARGE SCALE GENOMIC DNA]</scope>
    <source>
        <strain evidence="7">DSM 13078</strain>
    </source>
</reference>
<evidence type="ECO:0000256" key="1">
    <source>
        <dbReference type="ARBA" id="ARBA00023015"/>
    </source>
</evidence>
<dbReference type="InterPro" id="IPR029016">
    <property type="entry name" value="GAF-like_dom_sf"/>
</dbReference>
<dbReference type="SMART" id="SM00346">
    <property type="entry name" value="HTH_ICLR"/>
    <property type="match status" value="1"/>
</dbReference>
<dbReference type="Gene3D" id="1.10.10.10">
    <property type="entry name" value="Winged helix-like DNA-binding domain superfamily/Winged helix DNA-binding domain"/>
    <property type="match status" value="1"/>
</dbReference>
<dbReference type="OrthoDB" id="14763at2157"/>
<dbReference type="SUPFAM" id="SSF46785">
    <property type="entry name" value="Winged helix' DNA-binding domain"/>
    <property type="match status" value="1"/>
</dbReference>
<feature type="domain" description="IclR-ED" evidence="5">
    <location>
        <begin position="75"/>
        <end position="261"/>
    </location>
</feature>
<feature type="domain" description="HTH iclR-type" evidence="4">
    <location>
        <begin position="14"/>
        <end position="74"/>
    </location>
</feature>
<evidence type="ECO:0000259" key="4">
    <source>
        <dbReference type="PROSITE" id="PS51077"/>
    </source>
</evidence>
<protein>
    <submittedName>
        <fullName evidence="6">Transcriptional regulator, IclR family</fullName>
    </submittedName>
</protein>
<dbReference type="SUPFAM" id="SSF55781">
    <property type="entry name" value="GAF domain-like"/>
    <property type="match status" value="1"/>
</dbReference>
<dbReference type="GO" id="GO:0003677">
    <property type="term" value="F:DNA binding"/>
    <property type="evidence" value="ECO:0007669"/>
    <property type="project" value="UniProtKB-KW"/>
</dbReference>
<dbReference type="AlphaFoldDB" id="A0A1I1KMJ5"/>
<dbReference type="InterPro" id="IPR036388">
    <property type="entry name" value="WH-like_DNA-bd_sf"/>
</dbReference>
<dbReference type="GO" id="GO:0003700">
    <property type="term" value="F:DNA-binding transcription factor activity"/>
    <property type="evidence" value="ECO:0007669"/>
    <property type="project" value="TreeGrafter"/>
</dbReference>
<evidence type="ECO:0000313" key="7">
    <source>
        <dbReference type="Proteomes" id="UP000199161"/>
    </source>
</evidence>
<dbReference type="Gene3D" id="3.30.450.40">
    <property type="match status" value="1"/>
</dbReference>
<dbReference type="EMBL" id="FOKW01000012">
    <property type="protein sequence ID" value="SFC62019.1"/>
    <property type="molecule type" value="Genomic_DNA"/>
</dbReference>
<dbReference type="RefSeq" id="WP_089789564.1">
    <property type="nucleotide sequence ID" value="NZ_FOKW01000012.1"/>
</dbReference>
<keyword evidence="3" id="KW-0804">Transcription</keyword>
<evidence type="ECO:0000256" key="2">
    <source>
        <dbReference type="ARBA" id="ARBA00023125"/>
    </source>
</evidence>
<dbReference type="PANTHER" id="PTHR30136">
    <property type="entry name" value="HELIX-TURN-HELIX TRANSCRIPTIONAL REGULATOR, ICLR FAMILY"/>
    <property type="match status" value="1"/>
</dbReference>
<keyword evidence="1" id="KW-0805">Transcription regulation</keyword>
<dbReference type="PROSITE" id="PS51078">
    <property type="entry name" value="ICLR_ED"/>
    <property type="match status" value="1"/>
</dbReference>